<evidence type="ECO:0000256" key="6">
    <source>
        <dbReference type="ARBA" id="ARBA00022729"/>
    </source>
</evidence>
<dbReference type="InterPro" id="IPR000528">
    <property type="entry name" value="Plant_nsLTP"/>
</dbReference>
<evidence type="ECO:0000256" key="3">
    <source>
        <dbReference type="ARBA" id="ARBA00022448"/>
    </source>
</evidence>
<feature type="domain" description="Bifunctional inhibitor/plant lipid transfer protein/seed storage helical" evidence="11">
    <location>
        <begin position="28"/>
        <end position="105"/>
    </location>
</feature>
<dbReference type="GO" id="GO:0098552">
    <property type="term" value="C:side of membrane"/>
    <property type="evidence" value="ECO:0007669"/>
    <property type="project" value="UniProtKB-KW"/>
</dbReference>
<keyword evidence="7" id="KW-0446">Lipid-binding</keyword>
<proteinExistence type="inferred from homology"/>
<dbReference type="CDD" id="cd00010">
    <property type="entry name" value="AAI_LTSS"/>
    <property type="match status" value="1"/>
</dbReference>
<dbReference type="InterPro" id="IPR016140">
    <property type="entry name" value="Bifunc_inhib/LTP/seed_store"/>
</dbReference>
<dbReference type="AlphaFoldDB" id="A0A2U1QAQ2"/>
<keyword evidence="4" id="KW-1003">Cell membrane</keyword>
<evidence type="ECO:0000256" key="9">
    <source>
        <dbReference type="ARBA" id="ARBA00023180"/>
    </source>
</evidence>
<evidence type="ECO:0000256" key="8">
    <source>
        <dbReference type="ARBA" id="ARBA00023157"/>
    </source>
</evidence>
<evidence type="ECO:0000256" key="10">
    <source>
        <dbReference type="ARBA" id="ARBA00023288"/>
    </source>
</evidence>
<dbReference type="InterPro" id="IPR036312">
    <property type="entry name" value="Bifun_inhib/LTP/seed_sf"/>
</dbReference>
<keyword evidence="3" id="KW-0813">Transport</keyword>
<dbReference type="SUPFAM" id="SSF47699">
    <property type="entry name" value="Bifunctional inhibitor/lipid-transfer protein/seed storage 2S albumin"/>
    <property type="match status" value="1"/>
</dbReference>
<dbReference type="InterPro" id="IPR043325">
    <property type="entry name" value="LTSS"/>
</dbReference>
<dbReference type="Pfam" id="PF14368">
    <property type="entry name" value="LTP_2"/>
    <property type="match status" value="1"/>
</dbReference>
<sequence>MPSNRYEVFSIALVMVTLCGGAMVTTGCTIAIVSLSPCISYVTGNVSTPSQPCCAQLANVVQSEPLCFCALFSSGHTWTSSKVNKTVAKGLPKACNVTTNPLSRCNGEAWWERGIPPSQSMPKKEGEVAESSLDAGSLRGHVMPMAPRPMSGIVKCGL</sequence>
<dbReference type="PROSITE" id="PS51257">
    <property type="entry name" value="PROKAR_LIPOPROTEIN"/>
    <property type="match status" value="1"/>
</dbReference>
<keyword evidence="8" id="KW-1015">Disulfide bond</keyword>
<reference evidence="12 13" key="1">
    <citation type="journal article" date="2018" name="Mol. Plant">
        <title>The genome of Artemisia annua provides insight into the evolution of Asteraceae family and artemisinin biosynthesis.</title>
        <authorList>
            <person name="Shen Q."/>
            <person name="Zhang L."/>
            <person name="Liao Z."/>
            <person name="Wang S."/>
            <person name="Yan T."/>
            <person name="Shi P."/>
            <person name="Liu M."/>
            <person name="Fu X."/>
            <person name="Pan Q."/>
            <person name="Wang Y."/>
            <person name="Lv Z."/>
            <person name="Lu X."/>
            <person name="Zhang F."/>
            <person name="Jiang W."/>
            <person name="Ma Y."/>
            <person name="Chen M."/>
            <person name="Hao X."/>
            <person name="Li L."/>
            <person name="Tang Y."/>
            <person name="Lv G."/>
            <person name="Zhou Y."/>
            <person name="Sun X."/>
            <person name="Brodelius P.E."/>
            <person name="Rose J.K.C."/>
            <person name="Tang K."/>
        </authorList>
    </citation>
    <scope>NUCLEOTIDE SEQUENCE [LARGE SCALE GENOMIC DNA]</scope>
    <source>
        <strain evidence="13">cv. Huhao1</strain>
        <tissue evidence="12">Leaf</tissue>
    </source>
</reference>
<dbReference type="PRINTS" id="PR00382">
    <property type="entry name" value="LIPIDTRNSFER"/>
</dbReference>
<dbReference type="PANTHER" id="PTHR33044">
    <property type="entry name" value="BIFUNCTIONAL INHIBITOR/LIPID-TRANSFER PROTEIN/SEED STORAGE 2S ALBUMIN SUPERFAMILY PROTEIN-RELATED"/>
    <property type="match status" value="1"/>
</dbReference>
<keyword evidence="6" id="KW-0732">Signal</keyword>
<dbReference type="SMART" id="SM00499">
    <property type="entry name" value="AAI"/>
    <property type="match status" value="1"/>
</dbReference>
<keyword evidence="5" id="KW-0472">Membrane</keyword>
<dbReference type="STRING" id="35608.A0A2U1QAQ2"/>
<keyword evidence="5" id="KW-0336">GPI-anchor</keyword>
<keyword evidence="9" id="KW-0325">Glycoprotein</keyword>
<evidence type="ECO:0000256" key="1">
    <source>
        <dbReference type="ARBA" id="ARBA00004609"/>
    </source>
</evidence>
<keyword evidence="10" id="KW-0449">Lipoprotein</keyword>
<dbReference type="GO" id="GO:0008289">
    <property type="term" value="F:lipid binding"/>
    <property type="evidence" value="ECO:0007669"/>
    <property type="project" value="UniProtKB-KW"/>
</dbReference>
<dbReference type="GO" id="GO:0006869">
    <property type="term" value="P:lipid transport"/>
    <property type="evidence" value="ECO:0007669"/>
    <property type="project" value="InterPro"/>
</dbReference>
<name>A0A2U1QAQ2_ARTAN</name>
<dbReference type="Gene3D" id="1.10.110.10">
    <property type="entry name" value="Plant lipid-transfer and hydrophobic proteins"/>
    <property type="match status" value="1"/>
</dbReference>
<gene>
    <name evidence="12" type="ORF">CTI12_AA010780</name>
</gene>
<dbReference type="Proteomes" id="UP000245207">
    <property type="component" value="Unassembled WGS sequence"/>
</dbReference>
<organism evidence="12 13">
    <name type="scientific">Artemisia annua</name>
    <name type="common">Sweet wormwood</name>
    <dbReference type="NCBI Taxonomy" id="35608"/>
    <lineage>
        <taxon>Eukaryota</taxon>
        <taxon>Viridiplantae</taxon>
        <taxon>Streptophyta</taxon>
        <taxon>Embryophyta</taxon>
        <taxon>Tracheophyta</taxon>
        <taxon>Spermatophyta</taxon>
        <taxon>Magnoliopsida</taxon>
        <taxon>eudicotyledons</taxon>
        <taxon>Gunneridae</taxon>
        <taxon>Pentapetalae</taxon>
        <taxon>asterids</taxon>
        <taxon>campanulids</taxon>
        <taxon>Asterales</taxon>
        <taxon>Asteraceae</taxon>
        <taxon>Asteroideae</taxon>
        <taxon>Anthemideae</taxon>
        <taxon>Artemisiinae</taxon>
        <taxon>Artemisia</taxon>
    </lineage>
</organism>
<evidence type="ECO:0000256" key="5">
    <source>
        <dbReference type="ARBA" id="ARBA00022622"/>
    </source>
</evidence>
<comment type="similarity">
    <text evidence="2">Belongs to the plant LTP family.</text>
</comment>
<keyword evidence="13" id="KW-1185">Reference proteome</keyword>
<comment type="subcellular location">
    <subcellularLocation>
        <location evidence="1">Cell membrane</location>
        <topology evidence="1">Lipid-anchor</topology>
        <topology evidence="1">GPI-anchor</topology>
    </subcellularLocation>
</comment>
<evidence type="ECO:0000313" key="12">
    <source>
        <dbReference type="EMBL" id="PWA95067.1"/>
    </source>
</evidence>
<dbReference type="OrthoDB" id="911994at2759"/>
<protein>
    <submittedName>
        <fullName evidence="12">Plant lipid transfer protein/Par allergen</fullName>
    </submittedName>
</protein>
<evidence type="ECO:0000256" key="2">
    <source>
        <dbReference type="ARBA" id="ARBA00009748"/>
    </source>
</evidence>
<evidence type="ECO:0000313" key="13">
    <source>
        <dbReference type="Proteomes" id="UP000245207"/>
    </source>
</evidence>
<evidence type="ECO:0000259" key="11">
    <source>
        <dbReference type="SMART" id="SM00499"/>
    </source>
</evidence>
<evidence type="ECO:0000256" key="4">
    <source>
        <dbReference type="ARBA" id="ARBA00022475"/>
    </source>
</evidence>
<dbReference type="GO" id="GO:0005886">
    <property type="term" value="C:plasma membrane"/>
    <property type="evidence" value="ECO:0007669"/>
    <property type="project" value="UniProtKB-SubCell"/>
</dbReference>
<accession>A0A2U1QAQ2</accession>
<evidence type="ECO:0000256" key="7">
    <source>
        <dbReference type="ARBA" id="ARBA00023121"/>
    </source>
</evidence>
<dbReference type="EMBL" id="PKPP01000267">
    <property type="protein sequence ID" value="PWA95067.1"/>
    <property type="molecule type" value="Genomic_DNA"/>
</dbReference>
<comment type="caution">
    <text evidence="12">The sequence shown here is derived from an EMBL/GenBank/DDBJ whole genome shotgun (WGS) entry which is preliminary data.</text>
</comment>